<comment type="caution">
    <text evidence="1">The sequence shown here is derived from an EMBL/GenBank/DDBJ whole genome shotgun (WGS) entry which is preliminary data.</text>
</comment>
<evidence type="ECO:0000313" key="2">
    <source>
        <dbReference type="Proteomes" id="UP000499080"/>
    </source>
</evidence>
<dbReference type="Proteomes" id="UP000499080">
    <property type="component" value="Unassembled WGS sequence"/>
</dbReference>
<organism evidence="1 2">
    <name type="scientific">Araneus ventricosus</name>
    <name type="common">Orbweaver spider</name>
    <name type="synonym">Epeira ventricosa</name>
    <dbReference type="NCBI Taxonomy" id="182803"/>
    <lineage>
        <taxon>Eukaryota</taxon>
        <taxon>Metazoa</taxon>
        <taxon>Ecdysozoa</taxon>
        <taxon>Arthropoda</taxon>
        <taxon>Chelicerata</taxon>
        <taxon>Arachnida</taxon>
        <taxon>Araneae</taxon>
        <taxon>Araneomorphae</taxon>
        <taxon>Entelegynae</taxon>
        <taxon>Araneoidea</taxon>
        <taxon>Araneidae</taxon>
        <taxon>Araneus</taxon>
    </lineage>
</organism>
<dbReference type="AlphaFoldDB" id="A0A4Y2WTR2"/>
<proteinExistence type="predicted"/>
<gene>
    <name evidence="1" type="ORF">AVEN_240019_1</name>
</gene>
<protein>
    <submittedName>
        <fullName evidence="1">Uncharacterized protein</fullName>
    </submittedName>
</protein>
<reference evidence="1 2" key="1">
    <citation type="journal article" date="2019" name="Sci. Rep.">
        <title>Orb-weaving spider Araneus ventricosus genome elucidates the spidroin gene catalogue.</title>
        <authorList>
            <person name="Kono N."/>
            <person name="Nakamura H."/>
            <person name="Ohtoshi R."/>
            <person name="Moran D.A.P."/>
            <person name="Shinohara A."/>
            <person name="Yoshida Y."/>
            <person name="Fujiwara M."/>
            <person name="Mori M."/>
            <person name="Tomita M."/>
            <person name="Arakawa K."/>
        </authorList>
    </citation>
    <scope>NUCLEOTIDE SEQUENCE [LARGE SCALE GENOMIC DNA]</scope>
</reference>
<evidence type="ECO:0000313" key="1">
    <source>
        <dbReference type="EMBL" id="GBO39850.1"/>
    </source>
</evidence>
<dbReference type="EMBL" id="BGPR01064962">
    <property type="protein sequence ID" value="GBO39850.1"/>
    <property type="molecule type" value="Genomic_DNA"/>
</dbReference>
<feature type="non-terminal residue" evidence="1">
    <location>
        <position position="1"/>
    </location>
</feature>
<sequence>EPTQPQGFRVQVDSPGKISKKIFIHSFNTQESRLKLIKVLECRLTLREENIPADRWTW</sequence>
<keyword evidence="2" id="KW-1185">Reference proteome</keyword>
<accession>A0A4Y2WTR2</accession>
<name>A0A4Y2WTR2_ARAVE</name>